<dbReference type="AlphaFoldDB" id="U2RGQ8"/>
<dbReference type="PATRIC" id="fig|1256908.3.peg.23"/>
<reference evidence="1 2" key="1">
    <citation type="submission" date="2013-06" db="EMBL/GenBank/DDBJ databases">
        <authorList>
            <person name="Weinstock G."/>
            <person name="Sodergren E."/>
            <person name="Lobos E.A."/>
            <person name="Fulton L."/>
            <person name="Fulton R."/>
            <person name="Courtney L."/>
            <person name="Fronick C."/>
            <person name="O'Laughlin M."/>
            <person name="Godfrey J."/>
            <person name="Wilson R.M."/>
            <person name="Miner T."/>
            <person name="Farmer C."/>
            <person name="Delehaunty K."/>
            <person name="Cordes M."/>
            <person name="Minx P."/>
            <person name="Tomlinson C."/>
            <person name="Chen J."/>
            <person name="Wollam A."/>
            <person name="Pepin K.H."/>
            <person name="Bhonagiri V."/>
            <person name="Zhang X."/>
            <person name="Warren W."/>
            <person name="Mitreva M."/>
            <person name="Mardis E.R."/>
            <person name="Wilson R.K."/>
        </authorList>
    </citation>
    <scope>NUCLEOTIDE SEQUENCE [LARGE SCALE GENOMIC DNA]</scope>
    <source>
        <strain evidence="1 2">ATCC 29099</strain>
    </source>
</reference>
<sequence length="55" mass="6910">MNSNYIKPYIKKNTGRKFNGYKMFLKMSEEEIKRLKHHIEYFFDFEKYPEVKIEK</sequence>
<dbReference type="EMBL" id="AWVJ01000001">
    <property type="protein sequence ID" value="ERK52748.1"/>
    <property type="molecule type" value="Genomic_DNA"/>
</dbReference>
<evidence type="ECO:0000313" key="2">
    <source>
        <dbReference type="Proteomes" id="UP000016608"/>
    </source>
</evidence>
<protein>
    <submittedName>
        <fullName evidence="1">Uncharacterized protein</fullName>
    </submittedName>
</protein>
<dbReference type="Proteomes" id="UP000016608">
    <property type="component" value="Unassembled WGS sequence"/>
</dbReference>
<evidence type="ECO:0000313" key="1">
    <source>
        <dbReference type="EMBL" id="ERK52748.1"/>
    </source>
</evidence>
<organism evidence="1 2">
    <name type="scientific">Eubacterium ramulus ATCC 29099</name>
    <dbReference type="NCBI Taxonomy" id="1256908"/>
    <lineage>
        <taxon>Bacteria</taxon>
        <taxon>Bacillati</taxon>
        <taxon>Bacillota</taxon>
        <taxon>Clostridia</taxon>
        <taxon>Eubacteriales</taxon>
        <taxon>Eubacteriaceae</taxon>
        <taxon>Eubacterium</taxon>
    </lineage>
</organism>
<gene>
    <name evidence="1" type="ORF">HMPREF0373_00027</name>
</gene>
<proteinExistence type="predicted"/>
<dbReference type="HOGENOM" id="CLU_3025522_0_0_9"/>
<keyword evidence="2" id="KW-1185">Reference proteome</keyword>
<comment type="caution">
    <text evidence="1">The sequence shown here is derived from an EMBL/GenBank/DDBJ whole genome shotgun (WGS) entry which is preliminary data.</text>
</comment>
<name>U2RGQ8_EUBRA</name>
<accession>U2RGQ8</accession>